<evidence type="ECO:0000256" key="4">
    <source>
        <dbReference type="RuleBase" id="RU003465"/>
    </source>
</evidence>
<dbReference type="InterPro" id="IPR001932">
    <property type="entry name" value="PPM-type_phosphatase-like_dom"/>
</dbReference>
<dbReference type="Pfam" id="PF00481">
    <property type="entry name" value="PP2C"/>
    <property type="match status" value="1"/>
</dbReference>
<accession>A0A8S1ETT7</accession>
<dbReference type="CDD" id="cd00143">
    <property type="entry name" value="PP2Cc"/>
    <property type="match status" value="1"/>
</dbReference>
<dbReference type="OrthoDB" id="10264738at2759"/>
<sequence length="235" mass="26069">MNERKRTASESEAVELKKSKKTLFETIAAHGCRTGERDDMQDTFILSPLFSFGDMSDLSRCSFFAIFDGHAGSKASEFCQKHMETVLKEKLSKFEDLMSAQKALKSTFIETYKNIDEQFLTLAKSNKPVWKDGSTASTMLIINNTIFVANIGDSKAVVARQKDDGSLSPVCLTVDHNPMAHEERMRIQKTGAIVKDGRVNGIIEVSRSFGDLPFKNLGVTCVPDMKKLTLGQGDL</sequence>
<evidence type="ECO:0000313" key="7">
    <source>
        <dbReference type="Proteomes" id="UP000494206"/>
    </source>
</evidence>
<comment type="similarity">
    <text evidence="4">Belongs to the PP2C family.</text>
</comment>
<evidence type="ECO:0000256" key="2">
    <source>
        <dbReference type="ARBA" id="ARBA00022801"/>
    </source>
</evidence>
<dbReference type="GO" id="GO:0046872">
    <property type="term" value="F:metal ion binding"/>
    <property type="evidence" value="ECO:0007669"/>
    <property type="project" value="UniProtKB-KW"/>
</dbReference>
<gene>
    <name evidence="6" type="ORF">CBOVIS_LOCUS6512</name>
</gene>
<dbReference type="InterPro" id="IPR000222">
    <property type="entry name" value="PP2C_BS"/>
</dbReference>
<dbReference type="InterPro" id="IPR036457">
    <property type="entry name" value="PPM-type-like_dom_sf"/>
</dbReference>
<evidence type="ECO:0000259" key="5">
    <source>
        <dbReference type="PROSITE" id="PS51746"/>
    </source>
</evidence>
<dbReference type="EMBL" id="CADEPM010000004">
    <property type="protein sequence ID" value="CAB3404131.1"/>
    <property type="molecule type" value="Genomic_DNA"/>
</dbReference>
<dbReference type="PANTHER" id="PTHR13832:SF699">
    <property type="entry name" value="INTEGRIN-LINKED KINASE-ASSOCIATED SERINE_THREONINE PHOSPHATASE 2C"/>
    <property type="match status" value="1"/>
</dbReference>
<dbReference type="InterPro" id="IPR015655">
    <property type="entry name" value="PP2C"/>
</dbReference>
<keyword evidence="2 4" id="KW-0378">Hydrolase</keyword>
<keyword evidence="1" id="KW-0479">Metal-binding</keyword>
<dbReference type="AlphaFoldDB" id="A0A8S1ETT7"/>
<organism evidence="6 7">
    <name type="scientific">Caenorhabditis bovis</name>
    <dbReference type="NCBI Taxonomy" id="2654633"/>
    <lineage>
        <taxon>Eukaryota</taxon>
        <taxon>Metazoa</taxon>
        <taxon>Ecdysozoa</taxon>
        <taxon>Nematoda</taxon>
        <taxon>Chromadorea</taxon>
        <taxon>Rhabditida</taxon>
        <taxon>Rhabditina</taxon>
        <taxon>Rhabditomorpha</taxon>
        <taxon>Rhabditoidea</taxon>
        <taxon>Rhabditidae</taxon>
        <taxon>Peloderinae</taxon>
        <taxon>Caenorhabditis</taxon>
    </lineage>
</organism>
<name>A0A8S1ETT7_9PELO</name>
<evidence type="ECO:0000256" key="1">
    <source>
        <dbReference type="ARBA" id="ARBA00022723"/>
    </source>
</evidence>
<proteinExistence type="inferred from homology"/>
<dbReference type="SMART" id="SM00332">
    <property type="entry name" value="PP2Cc"/>
    <property type="match status" value="1"/>
</dbReference>
<dbReference type="PROSITE" id="PS51746">
    <property type="entry name" value="PPM_2"/>
    <property type="match status" value="1"/>
</dbReference>
<keyword evidence="3 4" id="KW-0904">Protein phosphatase</keyword>
<dbReference type="Gene3D" id="3.60.40.10">
    <property type="entry name" value="PPM-type phosphatase domain"/>
    <property type="match status" value="1"/>
</dbReference>
<protein>
    <recommendedName>
        <fullName evidence="5">PPM-type phosphatase domain-containing protein</fullName>
    </recommendedName>
</protein>
<dbReference type="SUPFAM" id="SSF81606">
    <property type="entry name" value="PP2C-like"/>
    <property type="match status" value="1"/>
</dbReference>
<reference evidence="6 7" key="1">
    <citation type="submission" date="2020-04" db="EMBL/GenBank/DDBJ databases">
        <authorList>
            <person name="Laetsch R D."/>
            <person name="Stevens L."/>
            <person name="Kumar S."/>
            <person name="Blaxter L. M."/>
        </authorList>
    </citation>
    <scope>NUCLEOTIDE SEQUENCE [LARGE SCALE GENOMIC DNA]</scope>
</reference>
<feature type="domain" description="PPM-type phosphatase" evidence="5">
    <location>
        <begin position="26"/>
        <end position="235"/>
    </location>
</feature>
<evidence type="ECO:0000313" key="6">
    <source>
        <dbReference type="EMBL" id="CAB3404131.1"/>
    </source>
</evidence>
<dbReference type="GO" id="GO:0004722">
    <property type="term" value="F:protein serine/threonine phosphatase activity"/>
    <property type="evidence" value="ECO:0007669"/>
    <property type="project" value="InterPro"/>
</dbReference>
<dbReference type="Proteomes" id="UP000494206">
    <property type="component" value="Unassembled WGS sequence"/>
</dbReference>
<evidence type="ECO:0000256" key="3">
    <source>
        <dbReference type="ARBA" id="ARBA00022912"/>
    </source>
</evidence>
<keyword evidence="7" id="KW-1185">Reference proteome</keyword>
<comment type="caution">
    <text evidence="6">The sequence shown here is derived from an EMBL/GenBank/DDBJ whole genome shotgun (WGS) entry which is preliminary data.</text>
</comment>
<dbReference type="PANTHER" id="PTHR13832">
    <property type="entry name" value="PROTEIN PHOSPHATASE 2C"/>
    <property type="match status" value="1"/>
</dbReference>
<dbReference type="PROSITE" id="PS01032">
    <property type="entry name" value="PPM_1"/>
    <property type="match status" value="1"/>
</dbReference>